<dbReference type="InterPro" id="IPR010869">
    <property type="entry name" value="DUF1501"/>
</dbReference>
<accession>A0A2U8E598</accession>
<dbReference type="InterPro" id="IPR017850">
    <property type="entry name" value="Alkaline_phosphatase_core_sf"/>
</dbReference>
<keyword evidence="3" id="KW-1185">Reference proteome</keyword>
<dbReference type="EMBL" id="CP023004">
    <property type="protein sequence ID" value="AWI10108.1"/>
    <property type="molecule type" value="Genomic_DNA"/>
</dbReference>
<dbReference type="PANTHER" id="PTHR43737">
    <property type="entry name" value="BLL7424 PROTEIN"/>
    <property type="match status" value="1"/>
</dbReference>
<dbReference type="PANTHER" id="PTHR43737:SF1">
    <property type="entry name" value="DUF1501 DOMAIN-CONTAINING PROTEIN"/>
    <property type="match status" value="1"/>
</dbReference>
<evidence type="ECO:0000313" key="2">
    <source>
        <dbReference type="EMBL" id="AWI10108.1"/>
    </source>
</evidence>
<protein>
    <recommendedName>
        <fullName evidence="4">Sulfatase</fullName>
    </recommendedName>
</protein>
<organism evidence="2 3">
    <name type="scientific">Ereboglobus luteus</name>
    <dbReference type="NCBI Taxonomy" id="1796921"/>
    <lineage>
        <taxon>Bacteria</taxon>
        <taxon>Pseudomonadati</taxon>
        <taxon>Verrucomicrobiota</taxon>
        <taxon>Opitutia</taxon>
        <taxon>Opitutales</taxon>
        <taxon>Opitutaceae</taxon>
        <taxon>Ereboglobus</taxon>
    </lineage>
</organism>
<dbReference type="RefSeq" id="WP_108825942.1">
    <property type="nucleotide sequence ID" value="NZ_CP023004.1"/>
</dbReference>
<dbReference type="SUPFAM" id="SSF53649">
    <property type="entry name" value="Alkaline phosphatase-like"/>
    <property type="match status" value="1"/>
</dbReference>
<evidence type="ECO:0000313" key="3">
    <source>
        <dbReference type="Proteomes" id="UP000244896"/>
    </source>
</evidence>
<dbReference type="Proteomes" id="UP000244896">
    <property type="component" value="Chromosome"/>
</dbReference>
<evidence type="ECO:0000256" key="1">
    <source>
        <dbReference type="SAM" id="MobiDB-lite"/>
    </source>
</evidence>
<dbReference type="OrthoDB" id="127923at2"/>
<reference evidence="2 3" key="1">
    <citation type="journal article" date="2018" name="Syst. Appl. Microbiol.">
        <title>Ereboglobus luteus gen. nov. sp. nov. from cockroach guts, and new insights into the oxygen relationship of the genera Opitutus and Didymococcus (Verrucomicrobia: Opitutaceae).</title>
        <authorList>
            <person name="Tegtmeier D."/>
            <person name="Belitz A."/>
            <person name="Radek R."/>
            <person name="Heimerl T."/>
            <person name="Brune A."/>
        </authorList>
    </citation>
    <scope>NUCLEOTIDE SEQUENCE [LARGE SCALE GENOMIC DNA]</scope>
    <source>
        <strain evidence="2 3">Ho45</strain>
    </source>
</reference>
<proteinExistence type="predicted"/>
<dbReference type="PROSITE" id="PS51318">
    <property type="entry name" value="TAT"/>
    <property type="match status" value="1"/>
</dbReference>
<dbReference type="AlphaFoldDB" id="A0A2U8E598"/>
<evidence type="ECO:0008006" key="4">
    <source>
        <dbReference type="Google" id="ProtNLM"/>
    </source>
</evidence>
<dbReference type="KEGG" id="elut:CKA38_13340"/>
<gene>
    <name evidence="2" type="ORF">CKA38_13340</name>
</gene>
<feature type="region of interest" description="Disordered" evidence="1">
    <location>
        <begin position="444"/>
        <end position="471"/>
    </location>
</feature>
<sequence length="471" mass="51670">MNTHDPLFSPDSASPHDPLCAHEDHASDALYRRAFDLVTRRDFLRIGALTVGGLAMAPYLRSAPASNARAKAVIQLFLFGGPSHIDTFDPKPQASTDITGPWRKTAATNVDGIQIGELLPLSAKHADKYTLLRGLSHKTNAHETATYMMQTGTDPRSGLVYPSMGAVIAYKMEEAGLLKGRALPAYMTVPVAIGRFSETGFLGPRYRSFIPGNLANPISGEERAHLEKRAALLDNLDTFGHSQKAVFEEADYFRDQAREMVLGKARDAFDISKESAKTRELYGDTEFGRSCLQARRLVENGVAYVTVNMRGWDTHRDQAERYKKLMPELDRGFSALLTDLTERGMLDSTIVTCGGEFGRTPRFMTEPPWNGGRNHYGAAFSWAIAGGGFRGGQIVGETDNRGERVTKRAIAPWDLSASIYKLLGIDPDGTLPHPLGCAAYVTPRQDETAQPAKKSTQFTPGEGMLKEIMPT</sequence>
<dbReference type="InterPro" id="IPR006311">
    <property type="entry name" value="TAT_signal"/>
</dbReference>
<feature type="region of interest" description="Disordered" evidence="1">
    <location>
        <begin position="1"/>
        <end position="20"/>
    </location>
</feature>
<name>A0A2U8E598_9BACT</name>
<dbReference type="Pfam" id="PF07394">
    <property type="entry name" value="DUF1501"/>
    <property type="match status" value="1"/>
</dbReference>